<dbReference type="Proteomes" id="UP000564536">
    <property type="component" value="Unassembled WGS sequence"/>
</dbReference>
<organism evidence="2 3">
    <name type="scientific">Listeria weihenstephanensis</name>
    <dbReference type="NCBI Taxonomy" id="1006155"/>
    <lineage>
        <taxon>Bacteria</taxon>
        <taxon>Bacillati</taxon>
        <taxon>Bacillota</taxon>
        <taxon>Bacilli</taxon>
        <taxon>Bacillales</taxon>
        <taxon>Listeriaceae</taxon>
        <taxon>Listeria</taxon>
    </lineage>
</organism>
<protein>
    <recommendedName>
        <fullName evidence="1">Bacterial toxin 30 domain-containing protein</fullName>
    </recommendedName>
</protein>
<proteinExistence type="predicted"/>
<comment type="caution">
    <text evidence="2">The sequence shown here is derived from an EMBL/GenBank/DDBJ whole genome shotgun (WGS) entry which is preliminary data.</text>
</comment>
<dbReference type="InterPro" id="IPR029111">
    <property type="entry name" value="Ntox30"/>
</dbReference>
<evidence type="ECO:0000259" key="1">
    <source>
        <dbReference type="Pfam" id="PF15532"/>
    </source>
</evidence>
<evidence type="ECO:0000313" key="3">
    <source>
        <dbReference type="Proteomes" id="UP000564536"/>
    </source>
</evidence>
<name>A0A841Z5T5_9LIST</name>
<dbReference type="EMBL" id="JAARRL010000005">
    <property type="protein sequence ID" value="MBC1499827.1"/>
    <property type="molecule type" value="Genomic_DNA"/>
</dbReference>
<feature type="domain" description="Bacterial toxin 30" evidence="1">
    <location>
        <begin position="174"/>
        <end position="275"/>
    </location>
</feature>
<dbReference type="Pfam" id="PF15532">
    <property type="entry name" value="Ntox30"/>
    <property type="match status" value="1"/>
</dbReference>
<reference evidence="2 3" key="1">
    <citation type="submission" date="2020-03" db="EMBL/GenBank/DDBJ databases">
        <title>Soil Listeria distribution.</title>
        <authorList>
            <person name="Liao J."/>
            <person name="Wiedmann M."/>
        </authorList>
    </citation>
    <scope>NUCLEOTIDE SEQUENCE [LARGE SCALE GENOMIC DNA]</scope>
    <source>
        <strain evidence="2 3">FSL L7-1523</strain>
    </source>
</reference>
<gene>
    <name evidence="2" type="ORF">HB943_04365</name>
</gene>
<accession>A0A841Z5T5</accession>
<sequence length="280" mass="31309">MSWQTGIQKAEDMKKGIDPKKIKELEAYNVYAVVYEGKDGKAEILWHLEKDGKGVTSPELDTYLNKAGKYLDEEKYTIWSMADYTKRLQDGWRDGINYQNGDEYSSFIKGTLSASQHVEDGYNWVSQTGMYDLVLMAGLSYASYKVTTLKKVVGGQGTGKVGNFNNIQGTTIDDILTRIPKDAHKRLLTPQTGKVTEGFEYTWKTQEGTKMTVRVHGPDPSALAGSNAANGWIVRVQQGKKYLDPVSGEFQPPGISRPSSEFYNEEIINSTHISIQTPKK</sequence>
<evidence type="ECO:0000313" key="2">
    <source>
        <dbReference type="EMBL" id="MBC1499827.1"/>
    </source>
</evidence>
<dbReference type="AlphaFoldDB" id="A0A841Z5T5"/>